<keyword evidence="4 7" id="KW-0863">Zinc-finger</keyword>
<dbReference type="SMART" id="SM00355">
    <property type="entry name" value="ZnF_C2H2"/>
    <property type="match status" value="9"/>
</dbReference>
<feature type="domain" description="C2H2-type" evidence="9">
    <location>
        <begin position="435"/>
        <end position="463"/>
    </location>
</feature>
<evidence type="ECO:0000256" key="2">
    <source>
        <dbReference type="ARBA" id="ARBA00022723"/>
    </source>
</evidence>
<name>A0A1I8PYZ1_STOCA</name>
<dbReference type="SUPFAM" id="SSF57667">
    <property type="entry name" value="beta-beta-alpha zinc fingers"/>
    <property type="match status" value="3"/>
</dbReference>
<evidence type="ECO:0000256" key="7">
    <source>
        <dbReference type="PROSITE-ProRule" id="PRU00042"/>
    </source>
</evidence>
<keyword evidence="11" id="KW-1185">Reference proteome</keyword>
<evidence type="ECO:0000256" key="3">
    <source>
        <dbReference type="ARBA" id="ARBA00022737"/>
    </source>
</evidence>
<keyword evidence="3" id="KW-0677">Repeat</keyword>
<evidence type="ECO:0000256" key="5">
    <source>
        <dbReference type="ARBA" id="ARBA00022833"/>
    </source>
</evidence>
<evidence type="ECO:0000259" key="9">
    <source>
        <dbReference type="PROSITE" id="PS50157"/>
    </source>
</evidence>
<dbReference type="PROSITE" id="PS50157">
    <property type="entry name" value="ZINC_FINGER_C2H2_2"/>
    <property type="match status" value="4"/>
</dbReference>
<feature type="region of interest" description="Disordered" evidence="8">
    <location>
        <begin position="104"/>
        <end position="138"/>
    </location>
</feature>
<dbReference type="InterPro" id="IPR013087">
    <property type="entry name" value="Znf_C2H2_type"/>
</dbReference>
<keyword evidence="2" id="KW-0479">Metal-binding</keyword>
<organism evidence="10 11">
    <name type="scientific">Stomoxys calcitrans</name>
    <name type="common">Stable fly</name>
    <name type="synonym">Conops calcitrans</name>
    <dbReference type="NCBI Taxonomy" id="35570"/>
    <lineage>
        <taxon>Eukaryota</taxon>
        <taxon>Metazoa</taxon>
        <taxon>Ecdysozoa</taxon>
        <taxon>Arthropoda</taxon>
        <taxon>Hexapoda</taxon>
        <taxon>Insecta</taxon>
        <taxon>Pterygota</taxon>
        <taxon>Neoptera</taxon>
        <taxon>Endopterygota</taxon>
        <taxon>Diptera</taxon>
        <taxon>Brachycera</taxon>
        <taxon>Muscomorpha</taxon>
        <taxon>Muscoidea</taxon>
        <taxon>Muscidae</taxon>
        <taxon>Stomoxys</taxon>
    </lineage>
</organism>
<evidence type="ECO:0000256" key="1">
    <source>
        <dbReference type="ARBA" id="ARBA00004123"/>
    </source>
</evidence>
<feature type="compositionally biased region" description="Polar residues" evidence="8">
    <location>
        <begin position="104"/>
        <end position="114"/>
    </location>
</feature>
<dbReference type="EnsemblMetazoa" id="SCAU012359-RA">
    <property type="protein sequence ID" value="SCAU012359-PA"/>
    <property type="gene ID" value="SCAU012359"/>
</dbReference>
<dbReference type="AlphaFoldDB" id="A0A1I8PYZ1"/>
<keyword evidence="6" id="KW-0539">Nucleus</keyword>
<evidence type="ECO:0000256" key="8">
    <source>
        <dbReference type="SAM" id="MobiDB-lite"/>
    </source>
</evidence>
<proteinExistence type="predicted"/>
<feature type="domain" description="C2H2-type" evidence="9">
    <location>
        <begin position="292"/>
        <end position="315"/>
    </location>
</feature>
<dbReference type="InterPro" id="IPR036236">
    <property type="entry name" value="Znf_C2H2_sf"/>
</dbReference>
<dbReference type="PROSITE" id="PS00028">
    <property type="entry name" value="ZINC_FINGER_C2H2_1"/>
    <property type="match status" value="7"/>
</dbReference>
<dbReference type="InterPro" id="IPR050888">
    <property type="entry name" value="ZnF_C2H2-type_TF"/>
</dbReference>
<dbReference type="VEuPathDB" id="VectorBase:SCAU012359"/>
<evidence type="ECO:0000313" key="10">
    <source>
        <dbReference type="EnsemblMetazoa" id="SCAU012359-PA"/>
    </source>
</evidence>
<reference evidence="10" key="1">
    <citation type="submission" date="2020-05" db="UniProtKB">
        <authorList>
            <consortium name="EnsemblMetazoa"/>
        </authorList>
    </citation>
    <scope>IDENTIFICATION</scope>
    <source>
        <strain evidence="10">USDA</strain>
    </source>
</reference>
<dbReference type="SMART" id="SM00868">
    <property type="entry name" value="zf-AD"/>
    <property type="match status" value="1"/>
</dbReference>
<comment type="subcellular location">
    <subcellularLocation>
        <location evidence="1">Nucleus</location>
    </subcellularLocation>
</comment>
<dbReference type="Pfam" id="PF00096">
    <property type="entry name" value="zf-C2H2"/>
    <property type="match status" value="2"/>
</dbReference>
<dbReference type="PANTHER" id="PTHR24406">
    <property type="entry name" value="TRANSCRIPTIONAL REPRESSOR CTCFL-RELATED"/>
    <property type="match status" value="1"/>
</dbReference>
<dbReference type="InterPro" id="IPR012934">
    <property type="entry name" value="Znf_AD"/>
</dbReference>
<feature type="domain" description="C2H2-type" evidence="9">
    <location>
        <begin position="234"/>
        <end position="261"/>
    </location>
</feature>
<evidence type="ECO:0000256" key="4">
    <source>
        <dbReference type="ARBA" id="ARBA00022771"/>
    </source>
</evidence>
<dbReference type="Gene3D" id="3.30.160.60">
    <property type="entry name" value="Classic Zinc Finger"/>
    <property type="match status" value="4"/>
</dbReference>
<dbReference type="SUPFAM" id="SSF57716">
    <property type="entry name" value="Glucocorticoid receptor-like (DNA-binding domain)"/>
    <property type="match status" value="1"/>
</dbReference>
<dbReference type="GO" id="GO:0005634">
    <property type="term" value="C:nucleus"/>
    <property type="evidence" value="ECO:0007669"/>
    <property type="project" value="UniProtKB-SubCell"/>
</dbReference>
<dbReference type="Gene3D" id="3.40.1800.20">
    <property type="match status" value="1"/>
</dbReference>
<dbReference type="Pfam" id="PF13894">
    <property type="entry name" value="zf-C2H2_4"/>
    <property type="match status" value="1"/>
</dbReference>
<dbReference type="GO" id="GO:0008270">
    <property type="term" value="F:zinc ion binding"/>
    <property type="evidence" value="ECO:0007669"/>
    <property type="project" value="UniProtKB-KW"/>
</dbReference>
<sequence length="479" mass="56273">MECLLCLNTDSNYIREDSVEWFEWNIRQLVDQHLWAIEPNITPSCLCMNCWNELNGFHKFFTRIQEAQTNILLCEIKSDCDPLEDEKIVEYFVNDSLTECEIETSTTDQETTILETDHDDNSSIGKNYESENDTTDLEQSNYVAETSPPLEGDETCDDKKAKKNIMAEYDDFLRENYKIICDKCNESFETFALLIHHFSKDHNERGYVVCCDTKFFYRRFLVDHVKCHIDPDCYKCSYCGKRYPNKRSLQAHILLHVDRKYACDKCDKTYVRQAQLDTHIKLKHMPMTEKKIPCNECGRFYASERALKYHRNQIHNLLYAKVCEICGQTLPDSTSHKQHMIRHNPNPVKCEDCGLLVTSKITLGYHRKLKHPEGGNREYTCPFCQKISPNIRAHKTHVKDNHDPNNRFECNICNKIFSKKSLKRHLEAHAGSLSYTCKWCPKQFNTTNNMGYHHKKAHPIEYEEELRKKYSGNLPPKKK</sequence>
<keyword evidence="5" id="KW-0862">Zinc</keyword>
<accession>A0A1I8PYZ1</accession>
<evidence type="ECO:0000256" key="6">
    <source>
        <dbReference type="ARBA" id="ARBA00023242"/>
    </source>
</evidence>
<dbReference type="OrthoDB" id="3565419at2759"/>
<dbReference type="Proteomes" id="UP000095300">
    <property type="component" value="Unassembled WGS sequence"/>
</dbReference>
<evidence type="ECO:0000313" key="11">
    <source>
        <dbReference type="Proteomes" id="UP000095300"/>
    </source>
</evidence>
<protein>
    <recommendedName>
        <fullName evidence="9">C2H2-type domain-containing protein</fullName>
    </recommendedName>
</protein>
<feature type="domain" description="C2H2-type" evidence="9">
    <location>
        <begin position="261"/>
        <end position="289"/>
    </location>
</feature>
<gene>
    <name evidence="10" type="primary">106083885</name>
</gene>